<organism evidence="9 10">
    <name type="scientific">Aciduricibacillus chroicocephali</name>
    <dbReference type="NCBI Taxonomy" id="3054939"/>
    <lineage>
        <taxon>Bacteria</taxon>
        <taxon>Bacillati</taxon>
        <taxon>Bacillota</taxon>
        <taxon>Bacilli</taxon>
        <taxon>Bacillales</taxon>
        <taxon>Bacillaceae</taxon>
        <taxon>Aciduricibacillus</taxon>
    </lineage>
</organism>
<dbReference type="Gene3D" id="1.10.10.1250">
    <property type="entry name" value="RNA polymerase, subunit delta, N-terminal domain"/>
    <property type="match status" value="1"/>
</dbReference>
<protein>
    <recommendedName>
        <fullName evidence="6">Probable DNA-directed RNA polymerase subunit delta</fullName>
    </recommendedName>
    <alternativeName>
        <fullName evidence="6">RNAP delta factor</fullName>
    </alternativeName>
</protein>
<evidence type="ECO:0000256" key="3">
    <source>
        <dbReference type="ARBA" id="ARBA00022679"/>
    </source>
</evidence>
<evidence type="ECO:0000256" key="2">
    <source>
        <dbReference type="ARBA" id="ARBA00022478"/>
    </source>
</evidence>
<comment type="function">
    <text evidence="6">Participates in both the initiation and recycling phases of transcription. In the presence of the delta subunit, RNAP displays an increased specificity of transcription, a decreased affinity for nucleic acids, and an increased efficiency of RNA synthesis because of enhanced recycling.</text>
</comment>
<evidence type="ECO:0000256" key="1">
    <source>
        <dbReference type="ARBA" id="ARBA00009828"/>
    </source>
</evidence>
<dbReference type="InterPro" id="IPR007759">
    <property type="entry name" value="Asxl_HARE-HTH"/>
</dbReference>
<dbReference type="EMBL" id="CP129113">
    <property type="protein sequence ID" value="WLV24236.1"/>
    <property type="molecule type" value="Genomic_DNA"/>
</dbReference>
<dbReference type="PROSITE" id="PS51913">
    <property type="entry name" value="HTH_HARE"/>
    <property type="match status" value="1"/>
</dbReference>
<feature type="compositionally biased region" description="Acidic residues" evidence="7">
    <location>
        <begin position="165"/>
        <end position="175"/>
    </location>
</feature>
<evidence type="ECO:0000313" key="9">
    <source>
        <dbReference type="EMBL" id="WLV24236.1"/>
    </source>
</evidence>
<dbReference type="InterPro" id="IPR038087">
    <property type="entry name" value="RNAP_delta_N_dom_sf"/>
</dbReference>
<dbReference type="GO" id="GO:0000428">
    <property type="term" value="C:DNA-directed RNA polymerase complex"/>
    <property type="evidence" value="ECO:0007669"/>
    <property type="project" value="UniProtKB-KW"/>
</dbReference>
<reference evidence="9" key="1">
    <citation type="submission" date="2023-06" db="EMBL/GenBank/DDBJ databases">
        <title>A Treasure from Seagulls: Isolation and Description of Aciduricobacillus qingdaonensis gen. nov., sp. nov., a Rare Obligately Uric Acid-utilizing Member in the Family Bacillaceae.</title>
        <authorList>
            <person name="Liu W."/>
            <person name="Wang B."/>
        </authorList>
    </citation>
    <scope>NUCLEOTIDE SEQUENCE</scope>
    <source>
        <strain evidence="9">44XB</strain>
    </source>
</reference>
<sequence length="175" mass="20398">MNHSQEELKNVAMIDLANMLMKDEKKALDFHEAFDRIAKIKGFSEGEKDEQLVQFYTDLNVDGRFMTIGSNVWGLKRWYPVDQIDEEVAAAPTKKRKKAVKDEDEDFDEDYVFEEEEELELEAGFDGDEEEEEEGLEADRIKNKDFDDDEDDEDDEANVFAEGFDIIDTDEEDEE</sequence>
<proteinExistence type="inferred from homology"/>
<feature type="compositionally biased region" description="Acidic residues" evidence="7">
    <location>
        <begin position="102"/>
        <end position="136"/>
    </location>
</feature>
<dbReference type="Proteomes" id="UP001180087">
    <property type="component" value="Chromosome"/>
</dbReference>
<dbReference type="InterPro" id="IPR029757">
    <property type="entry name" value="RpoE"/>
</dbReference>
<keyword evidence="2 6" id="KW-0240">DNA-directed RNA polymerase</keyword>
<feature type="compositionally biased region" description="Acidic residues" evidence="7">
    <location>
        <begin position="146"/>
        <end position="157"/>
    </location>
</feature>
<evidence type="ECO:0000256" key="6">
    <source>
        <dbReference type="HAMAP-Rule" id="MF_00357"/>
    </source>
</evidence>
<dbReference type="HAMAP" id="MF_00357">
    <property type="entry name" value="RNApol_bact_RpoE"/>
    <property type="match status" value="1"/>
</dbReference>
<keyword evidence="3 6" id="KW-0808">Transferase</keyword>
<keyword evidence="10" id="KW-1185">Reference proteome</keyword>
<dbReference type="NCBIfam" id="TIGR04567">
    <property type="entry name" value="RNAP_delt_lowGC"/>
    <property type="match status" value="1"/>
</dbReference>
<evidence type="ECO:0000313" key="10">
    <source>
        <dbReference type="Proteomes" id="UP001180087"/>
    </source>
</evidence>
<dbReference type="GO" id="GO:0003899">
    <property type="term" value="F:DNA-directed RNA polymerase activity"/>
    <property type="evidence" value="ECO:0007669"/>
    <property type="project" value="UniProtKB-EC"/>
</dbReference>
<feature type="region of interest" description="Disordered" evidence="7">
    <location>
        <begin position="91"/>
        <end position="175"/>
    </location>
</feature>
<evidence type="ECO:0000256" key="5">
    <source>
        <dbReference type="ARBA" id="ARBA00023163"/>
    </source>
</evidence>
<dbReference type="Pfam" id="PF05066">
    <property type="entry name" value="HARE-HTH"/>
    <property type="match status" value="1"/>
</dbReference>
<evidence type="ECO:0000256" key="7">
    <source>
        <dbReference type="SAM" id="MobiDB-lite"/>
    </source>
</evidence>
<comment type="subunit">
    <text evidence="6">RNAP is composed of a core of 2 alpha, a beta and a beta' subunits. The core is associated with a delta subunit and one of several sigma factors.</text>
</comment>
<keyword evidence="4 6" id="KW-0548">Nucleotidyltransferase</keyword>
<name>A0ABY9KTY2_9BACI</name>
<comment type="similarity">
    <text evidence="1 6">Belongs to the RpoE family.</text>
</comment>
<feature type="domain" description="HTH HARE-type" evidence="8">
    <location>
        <begin position="11"/>
        <end position="78"/>
    </location>
</feature>
<dbReference type="RefSeq" id="WP_348027053.1">
    <property type="nucleotide sequence ID" value="NZ_CP129113.1"/>
</dbReference>
<keyword evidence="5 6" id="KW-0804">Transcription</keyword>
<accession>A0ABY9KTY2</accession>
<evidence type="ECO:0000256" key="4">
    <source>
        <dbReference type="ARBA" id="ARBA00022695"/>
    </source>
</evidence>
<evidence type="ECO:0000259" key="8">
    <source>
        <dbReference type="PROSITE" id="PS51913"/>
    </source>
</evidence>
<gene>
    <name evidence="6 9" type="primary">rpoE</name>
    <name evidence="9" type="ORF">QR721_11400</name>
</gene>